<dbReference type="Gene3D" id="2.10.50.30">
    <property type="entry name" value="GPCR, family 3, nine cysteines domain"/>
    <property type="match status" value="1"/>
</dbReference>
<name>A0A210QDC2_MIZYE</name>
<evidence type="ECO:0000256" key="8">
    <source>
        <dbReference type="ARBA" id="ARBA00023170"/>
    </source>
</evidence>
<feature type="transmembrane region" description="Helical" evidence="11">
    <location>
        <begin position="715"/>
        <end position="736"/>
    </location>
</feature>
<feature type="transmembrane region" description="Helical" evidence="11">
    <location>
        <begin position="796"/>
        <end position="816"/>
    </location>
</feature>
<dbReference type="GO" id="GO:0004930">
    <property type="term" value="F:G protein-coupled receptor activity"/>
    <property type="evidence" value="ECO:0007669"/>
    <property type="project" value="UniProtKB-KW"/>
</dbReference>
<evidence type="ECO:0000256" key="11">
    <source>
        <dbReference type="SAM" id="Phobius"/>
    </source>
</evidence>
<dbReference type="STRING" id="6573.A0A210QDC2"/>
<dbReference type="CDD" id="cd15045">
    <property type="entry name" value="7tmC_mGluRs"/>
    <property type="match status" value="1"/>
</dbReference>
<dbReference type="EMBL" id="NEDP02004099">
    <property type="protein sequence ID" value="OWF46730.1"/>
    <property type="molecule type" value="Genomic_DNA"/>
</dbReference>
<dbReference type="FunFam" id="2.10.50.30:FF:000001">
    <property type="entry name" value="metabotropic glutamate receptor 1"/>
    <property type="match status" value="1"/>
</dbReference>
<reference evidence="13 14" key="1">
    <citation type="journal article" date="2017" name="Nat. Ecol. Evol.">
        <title>Scallop genome provides insights into evolution of bilaterian karyotype and development.</title>
        <authorList>
            <person name="Wang S."/>
            <person name="Zhang J."/>
            <person name="Jiao W."/>
            <person name="Li J."/>
            <person name="Xun X."/>
            <person name="Sun Y."/>
            <person name="Guo X."/>
            <person name="Huan P."/>
            <person name="Dong B."/>
            <person name="Zhang L."/>
            <person name="Hu X."/>
            <person name="Sun X."/>
            <person name="Wang J."/>
            <person name="Zhao C."/>
            <person name="Wang Y."/>
            <person name="Wang D."/>
            <person name="Huang X."/>
            <person name="Wang R."/>
            <person name="Lv J."/>
            <person name="Li Y."/>
            <person name="Zhang Z."/>
            <person name="Liu B."/>
            <person name="Lu W."/>
            <person name="Hui Y."/>
            <person name="Liang J."/>
            <person name="Zhou Z."/>
            <person name="Hou R."/>
            <person name="Li X."/>
            <person name="Liu Y."/>
            <person name="Li H."/>
            <person name="Ning X."/>
            <person name="Lin Y."/>
            <person name="Zhao L."/>
            <person name="Xing Q."/>
            <person name="Dou J."/>
            <person name="Li Y."/>
            <person name="Mao J."/>
            <person name="Guo H."/>
            <person name="Dou H."/>
            <person name="Li T."/>
            <person name="Mu C."/>
            <person name="Jiang W."/>
            <person name="Fu Q."/>
            <person name="Fu X."/>
            <person name="Miao Y."/>
            <person name="Liu J."/>
            <person name="Yu Q."/>
            <person name="Li R."/>
            <person name="Liao H."/>
            <person name="Li X."/>
            <person name="Kong Y."/>
            <person name="Jiang Z."/>
            <person name="Chourrout D."/>
            <person name="Li R."/>
            <person name="Bao Z."/>
        </authorList>
    </citation>
    <scope>NUCLEOTIDE SEQUENCE [LARGE SCALE GENOMIC DNA]</scope>
    <source>
        <strain evidence="13 14">PY_sf001</strain>
    </source>
</reference>
<evidence type="ECO:0000256" key="1">
    <source>
        <dbReference type="ARBA" id="ARBA00004651"/>
    </source>
</evidence>
<dbReference type="AlphaFoldDB" id="A0A210QDC2"/>
<dbReference type="CDD" id="cd06362">
    <property type="entry name" value="PBP1_mGluR"/>
    <property type="match status" value="1"/>
</dbReference>
<evidence type="ECO:0000259" key="12">
    <source>
        <dbReference type="PROSITE" id="PS50259"/>
    </source>
</evidence>
<dbReference type="OrthoDB" id="425344at2759"/>
<dbReference type="InterPro" id="IPR001828">
    <property type="entry name" value="ANF_lig-bd_rcpt"/>
</dbReference>
<comment type="caution">
    <text evidence="13">The sequence shown here is derived from an EMBL/GenBank/DDBJ whole genome shotgun (WGS) entry which is preliminary data.</text>
</comment>
<protein>
    <submittedName>
        <fullName evidence="13">Metabotropic glutamate receptor</fullName>
    </submittedName>
</protein>
<dbReference type="FunFam" id="3.40.50.2300:FF:000145">
    <property type="entry name" value="Glutamate receptor, metabotropic"/>
    <property type="match status" value="1"/>
</dbReference>
<proteinExistence type="inferred from homology"/>
<evidence type="ECO:0000313" key="13">
    <source>
        <dbReference type="EMBL" id="OWF46730.1"/>
    </source>
</evidence>
<dbReference type="InterPro" id="IPR028082">
    <property type="entry name" value="Peripla_BP_I"/>
</dbReference>
<feature type="transmembrane region" description="Helical" evidence="11">
    <location>
        <begin position="673"/>
        <end position="694"/>
    </location>
</feature>
<dbReference type="InterPro" id="IPR038550">
    <property type="entry name" value="GPCR_3_9-Cys_sf"/>
</dbReference>
<evidence type="ECO:0000256" key="7">
    <source>
        <dbReference type="ARBA" id="ARBA00023136"/>
    </source>
</evidence>
<evidence type="ECO:0000256" key="10">
    <source>
        <dbReference type="ARBA" id="ARBA00023224"/>
    </source>
</evidence>
<dbReference type="Pfam" id="PF00003">
    <property type="entry name" value="7tm_3"/>
    <property type="match status" value="1"/>
</dbReference>
<dbReference type="Proteomes" id="UP000242188">
    <property type="component" value="Unassembled WGS sequence"/>
</dbReference>
<feature type="domain" description="G-protein coupled receptors family 3 profile" evidence="12">
    <location>
        <begin position="603"/>
        <end position="868"/>
    </location>
</feature>
<evidence type="ECO:0000256" key="6">
    <source>
        <dbReference type="ARBA" id="ARBA00023040"/>
    </source>
</evidence>
<evidence type="ECO:0000256" key="4">
    <source>
        <dbReference type="ARBA" id="ARBA00022692"/>
    </source>
</evidence>
<keyword evidence="9" id="KW-0325">Glycoprotein</keyword>
<dbReference type="InterPro" id="IPR017978">
    <property type="entry name" value="GPCR_3_C"/>
</dbReference>
<keyword evidence="4 11" id="KW-0812">Transmembrane</keyword>
<dbReference type="PRINTS" id="PR00248">
    <property type="entry name" value="GPCRMGR"/>
</dbReference>
<feature type="transmembrane region" description="Helical" evidence="11">
    <location>
        <begin position="822"/>
        <end position="845"/>
    </location>
</feature>
<dbReference type="SUPFAM" id="SSF53822">
    <property type="entry name" value="Periplasmic binding protein-like I"/>
    <property type="match status" value="1"/>
</dbReference>
<dbReference type="PROSITE" id="PS50259">
    <property type="entry name" value="G_PROTEIN_RECEP_F3_4"/>
    <property type="match status" value="1"/>
</dbReference>
<dbReference type="InterPro" id="IPR000162">
    <property type="entry name" value="GPCR_3_mtglu_rcpt"/>
</dbReference>
<dbReference type="InterPro" id="IPR050726">
    <property type="entry name" value="mGluR"/>
</dbReference>
<sequence>MSADSRFYRLVALGCTAVVVLMNSLSVLCTIAKEKKIQIVGKYGNYTWPRRDLSVSETGQIVLGALHMVHERSEDKICGPIMPQGGIQALETMLFTMDKVNNENLIPGIRLGVLAKDDCDRDIYGLEQAVDFIRGSIANIGGYENKCTNHSDLELHLKVIPGVLGAPSSVTSIQVATLLKLFKIPQVSFFSTSPVLSRRDRYPYFMRTIPSDVNQAQAMVELVKMFKWTYVSVVYEESSYGIQGFNELEKLLKKNSICIATTEKLLKDSGVAGQASYDTIVDRLKQKSNARGVIIFGSDQEVGELMEAVRRRNVTGMFSWIGSDGWGGRGLAYLDKEAEVEGAVTVQPLAFEVIGFREYFLNLKPETNTRNPWFVEYWEQQFKCKYPRSSWTPYNEEFAGNPCTGQEVMSEKDFDMEAQLQFVSDSVLAFAYAFKDMHQVLCEGKPGLCANMDPVEGEVLKRFLLNVSFTGLSGQEFSFLANGDGPARYRILNFRKKTTGEFSWDTVGFFKNGSLIGVDDLVFRMDEEPGHPESVCSKDCAFDEAYKIIDGDTCCWSCVKCDGHRYLPTKFNCVSCPMGTLPSFDRKRCSTIPMTYLNYSNPIAVTAMAFATLGIFATGFVMMIFLRFNDSPIVKASGRELSFVLLIGIFLCYGMTFILVSKPNPITCGAQQYGIGLCFSIVYSAILTKTNRISRIFRAGRRTSKRPKFISPKSQLVICGAFVALQNAVGIVWILLRPPKAVPFYANREDHQLVCHDAVESWYMIGFTYPIFLIIVCTFYAFWTRNIPEAFNESKYIGLTMYTTCIIWLAFVPIYFSTADNIQIRIATMCFSISLSATVGLVCMFTSKLTIIILHPDQNVRQSIMASKPVMPVQIQNNYYSTCRIESATQSEDTCMELTHRLRPSGSFSSAFSRSTSATQTFTNGNSISTQTLDMIGKMHEDRDVQL</sequence>
<comment type="similarity">
    <text evidence="2">Belongs to the G-protein coupled receptor 3 family.</text>
</comment>
<keyword evidence="8 13" id="KW-0675">Receptor</keyword>
<keyword evidence="10" id="KW-0807">Transducer</keyword>
<gene>
    <name evidence="13" type="ORF">KP79_PYT21226</name>
</gene>
<dbReference type="Pfam" id="PF01094">
    <property type="entry name" value="ANF_receptor"/>
    <property type="match status" value="1"/>
</dbReference>
<evidence type="ECO:0000313" key="14">
    <source>
        <dbReference type="Proteomes" id="UP000242188"/>
    </source>
</evidence>
<keyword evidence="6" id="KW-0297">G-protein coupled receptor</keyword>
<keyword evidence="3" id="KW-1003">Cell membrane</keyword>
<feature type="transmembrane region" description="Helical" evidence="11">
    <location>
        <begin position="641"/>
        <end position="661"/>
    </location>
</feature>
<comment type="subcellular location">
    <subcellularLocation>
        <location evidence="1">Cell membrane</location>
        <topology evidence="1">Multi-pass membrane protein</topology>
    </subcellularLocation>
</comment>
<feature type="transmembrane region" description="Helical" evidence="11">
    <location>
        <begin position="762"/>
        <end position="784"/>
    </location>
</feature>
<evidence type="ECO:0000256" key="3">
    <source>
        <dbReference type="ARBA" id="ARBA00022475"/>
    </source>
</evidence>
<keyword evidence="7 11" id="KW-0472">Membrane</keyword>
<accession>A0A210QDC2</accession>
<dbReference type="Gene3D" id="3.40.50.2300">
    <property type="match status" value="2"/>
</dbReference>
<evidence type="ECO:0000256" key="5">
    <source>
        <dbReference type="ARBA" id="ARBA00022989"/>
    </source>
</evidence>
<evidence type="ECO:0000256" key="9">
    <source>
        <dbReference type="ARBA" id="ARBA00023180"/>
    </source>
</evidence>
<dbReference type="GO" id="GO:0005886">
    <property type="term" value="C:plasma membrane"/>
    <property type="evidence" value="ECO:0007669"/>
    <property type="project" value="UniProtKB-SubCell"/>
</dbReference>
<dbReference type="PRINTS" id="PR00593">
    <property type="entry name" value="MTABOTROPICR"/>
</dbReference>
<dbReference type="PANTHER" id="PTHR24060">
    <property type="entry name" value="METABOTROPIC GLUTAMATE RECEPTOR"/>
    <property type="match status" value="1"/>
</dbReference>
<evidence type="ECO:0000256" key="2">
    <source>
        <dbReference type="ARBA" id="ARBA00007242"/>
    </source>
</evidence>
<organism evidence="13 14">
    <name type="scientific">Mizuhopecten yessoensis</name>
    <name type="common">Japanese scallop</name>
    <name type="synonym">Patinopecten yessoensis</name>
    <dbReference type="NCBI Taxonomy" id="6573"/>
    <lineage>
        <taxon>Eukaryota</taxon>
        <taxon>Metazoa</taxon>
        <taxon>Spiralia</taxon>
        <taxon>Lophotrochozoa</taxon>
        <taxon>Mollusca</taxon>
        <taxon>Bivalvia</taxon>
        <taxon>Autobranchia</taxon>
        <taxon>Pteriomorphia</taxon>
        <taxon>Pectinida</taxon>
        <taxon>Pectinoidea</taxon>
        <taxon>Pectinidae</taxon>
        <taxon>Mizuhopecten</taxon>
    </lineage>
</organism>
<keyword evidence="5 11" id="KW-1133">Transmembrane helix</keyword>
<dbReference type="InterPro" id="IPR000337">
    <property type="entry name" value="GPCR_3"/>
</dbReference>
<feature type="transmembrane region" description="Helical" evidence="11">
    <location>
        <begin position="603"/>
        <end position="629"/>
    </location>
</feature>
<keyword evidence="14" id="KW-1185">Reference proteome</keyword>